<keyword evidence="8 12" id="KW-1133">Transmembrane helix</keyword>
<dbReference type="InterPro" id="IPR013210">
    <property type="entry name" value="LRR_N_plant-typ"/>
</dbReference>
<keyword evidence="3" id="KW-0134">Cell wall</keyword>
<dbReference type="InterPro" id="IPR056971">
    <property type="entry name" value="Znf-C2HC_3"/>
</dbReference>
<dbReference type="SUPFAM" id="SSF56112">
    <property type="entry name" value="Protein kinase-like (PK-like)"/>
    <property type="match status" value="1"/>
</dbReference>
<dbReference type="Gene3D" id="1.10.510.10">
    <property type="entry name" value="Transferase(Phosphotransferase) domain 1"/>
    <property type="match status" value="1"/>
</dbReference>
<evidence type="ECO:0000256" key="3">
    <source>
        <dbReference type="ARBA" id="ARBA00022512"/>
    </source>
</evidence>
<dbReference type="Gene3D" id="3.30.200.20">
    <property type="entry name" value="Phosphorylase Kinase, domain 1"/>
    <property type="match status" value="1"/>
</dbReference>
<feature type="signal peptide" evidence="13">
    <location>
        <begin position="1"/>
        <end position="30"/>
    </location>
</feature>
<accession>A0A498HTB0</accession>
<dbReference type="GO" id="GO:0005524">
    <property type="term" value="F:ATP binding"/>
    <property type="evidence" value="ECO:0007669"/>
    <property type="project" value="InterPro"/>
</dbReference>
<evidence type="ECO:0000256" key="5">
    <source>
        <dbReference type="ARBA" id="ARBA00022692"/>
    </source>
</evidence>
<dbReference type="AlphaFoldDB" id="A0A498HTB0"/>
<keyword evidence="3" id="KW-0964">Secreted</keyword>
<evidence type="ECO:0000256" key="12">
    <source>
        <dbReference type="SAM" id="Phobius"/>
    </source>
</evidence>
<dbReference type="PROSITE" id="PS50011">
    <property type="entry name" value="PROTEIN_KINASE_DOM"/>
    <property type="match status" value="1"/>
</dbReference>
<gene>
    <name evidence="15" type="ORF">DVH24_012489</name>
</gene>
<evidence type="ECO:0000256" key="2">
    <source>
        <dbReference type="ARBA" id="ARBA00004370"/>
    </source>
</evidence>
<dbReference type="GO" id="GO:0004672">
    <property type="term" value="F:protein kinase activity"/>
    <property type="evidence" value="ECO:0007669"/>
    <property type="project" value="InterPro"/>
</dbReference>
<dbReference type="FunFam" id="3.80.10.10:FF:000400">
    <property type="entry name" value="Nuclear pore complex protein NUP107"/>
    <property type="match status" value="1"/>
</dbReference>
<comment type="similarity">
    <text evidence="10">Belongs to the polygalacturonase-inhibiting protein family.</text>
</comment>
<dbReference type="Pfam" id="PF00069">
    <property type="entry name" value="Pkinase"/>
    <property type="match status" value="1"/>
</dbReference>
<comment type="caution">
    <text evidence="15">The sequence shown here is derived from an EMBL/GenBank/DDBJ whole genome shotgun (WGS) entry which is preliminary data.</text>
</comment>
<dbReference type="SUPFAM" id="SSF52058">
    <property type="entry name" value="L domain-like"/>
    <property type="match status" value="2"/>
</dbReference>
<dbReference type="InterPro" id="IPR011009">
    <property type="entry name" value="Kinase-like_dom_sf"/>
</dbReference>
<comment type="subcellular location">
    <subcellularLocation>
        <location evidence="2">Membrane</location>
    </subcellularLocation>
    <subcellularLocation>
        <location evidence="1">Secreted</location>
        <location evidence="1">Cell wall</location>
    </subcellularLocation>
</comment>
<dbReference type="PANTHER" id="PTHR48007:SF37">
    <property type="entry name" value="LEUCINE-RICH REPEAT PROTEIN KINASE FAMILY PROTEIN"/>
    <property type="match status" value="1"/>
</dbReference>
<evidence type="ECO:0000256" key="4">
    <source>
        <dbReference type="ARBA" id="ARBA00022614"/>
    </source>
</evidence>
<feature type="transmembrane region" description="Helical" evidence="12">
    <location>
        <begin position="718"/>
        <end position="741"/>
    </location>
</feature>
<dbReference type="EMBL" id="RDQH01000341">
    <property type="protein sequence ID" value="RXH72805.1"/>
    <property type="molecule type" value="Genomic_DNA"/>
</dbReference>
<evidence type="ECO:0000256" key="6">
    <source>
        <dbReference type="ARBA" id="ARBA00022729"/>
    </source>
</evidence>
<keyword evidence="9 12" id="KW-0472">Membrane</keyword>
<evidence type="ECO:0000313" key="15">
    <source>
        <dbReference type="EMBL" id="RXH72805.1"/>
    </source>
</evidence>
<dbReference type="GO" id="GO:0016020">
    <property type="term" value="C:membrane"/>
    <property type="evidence" value="ECO:0007669"/>
    <property type="project" value="UniProtKB-SubCell"/>
</dbReference>
<feature type="region of interest" description="Disordered" evidence="11">
    <location>
        <begin position="964"/>
        <end position="998"/>
    </location>
</feature>
<evidence type="ECO:0000256" key="10">
    <source>
        <dbReference type="ARBA" id="ARBA00038043"/>
    </source>
</evidence>
<evidence type="ECO:0000256" key="1">
    <source>
        <dbReference type="ARBA" id="ARBA00004191"/>
    </source>
</evidence>
<evidence type="ECO:0000256" key="9">
    <source>
        <dbReference type="ARBA" id="ARBA00023136"/>
    </source>
</evidence>
<dbReference type="Pfam" id="PF08263">
    <property type="entry name" value="LRRNT_2"/>
    <property type="match status" value="2"/>
</dbReference>
<organism evidence="15 16">
    <name type="scientific">Malus domestica</name>
    <name type="common">Apple</name>
    <name type="synonym">Pyrus malus</name>
    <dbReference type="NCBI Taxonomy" id="3750"/>
    <lineage>
        <taxon>Eukaryota</taxon>
        <taxon>Viridiplantae</taxon>
        <taxon>Streptophyta</taxon>
        <taxon>Embryophyta</taxon>
        <taxon>Tracheophyta</taxon>
        <taxon>Spermatophyta</taxon>
        <taxon>Magnoliopsida</taxon>
        <taxon>eudicotyledons</taxon>
        <taxon>Gunneridae</taxon>
        <taxon>Pentapetalae</taxon>
        <taxon>rosids</taxon>
        <taxon>fabids</taxon>
        <taxon>Rosales</taxon>
        <taxon>Rosaceae</taxon>
        <taxon>Amygdaloideae</taxon>
        <taxon>Maleae</taxon>
        <taxon>Malus</taxon>
    </lineage>
</organism>
<proteinExistence type="inferred from homology"/>
<protein>
    <recommendedName>
        <fullName evidence="14">Protein kinase domain-containing protein</fullName>
    </recommendedName>
</protein>
<dbReference type="InterPro" id="IPR001611">
    <property type="entry name" value="Leu-rich_rpt"/>
</dbReference>
<keyword evidence="6 13" id="KW-0732">Signal</keyword>
<evidence type="ECO:0000256" key="13">
    <source>
        <dbReference type="SAM" id="SignalP"/>
    </source>
</evidence>
<dbReference type="InterPro" id="IPR032675">
    <property type="entry name" value="LRR_dom_sf"/>
</dbReference>
<keyword evidence="7" id="KW-0677">Repeat</keyword>
<dbReference type="Pfam" id="PF00560">
    <property type="entry name" value="LRR_1"/>
    <property type="match status" value="5"/>
</dbReference>
<keyword evidence="16" id="KW-1185">Reference proteome</keyword>
<reference evidence="15 16" key="1">
    <citation type="submission" date="2018-10" db="EMBL/GenBank/DDBJ databases">
        <title>A high-quality apple genome assembly.</title>
        <authorList>
            <person name="Hu J."/>
        </authorList>
    </citation>
    <scope>NUCLEOTIDE SEQUENCE [LARGE SCALE GENOMIC DNA]</scope>
    <source>
        <strain evidence="16">cv. HFTH1</strain>
        <tissue evidence="15">Young leaf</tissue>
    </source>
</reference>
<sequence>MRSSDSTKALVSFSTFFFLLSYLCIPSCVAVAFSLPAAPPPPVPPPQVPLRPPQAPPPTKLPDNQLVFADQRLKIVYPIIQNFKSLITSDPLNITKTWVGSNICIYKGFYCDSPPNNSSAIALASIDFNGFQLGAPSLDGFLDQLPDIALFHANSNNFSGTVSPAIANLPYLYELDISNNQFSGAFPSAVLGMNTLGFLDIRFNFFTGAVPPEIFTQELDALFLNNNNFMQNLPDNLGSSHILLLTLANNKFTGSIPSGISKAFAALTEVLLLNNQLTGCLPYEIGLLKQALVLDVGNNQLTGPLPFSLACLENVEQLNFAGNLLHGMVPEVVCHELQSLENFSLSDNYFTNVGPICRSLIGKGVLDVTNNCVPDLPFQRPVEECADFFAHPRFCPFMWTYTYIPCKPPGFGSLFPPLPPPPETQLHSVSSTMLRKWQLLLFLLSLCTSTLTSSRPSLAHPSLPPDALALLAFKSKADLHDALPFSSNATAVQSICRWTGVQCAARYKIVRLVIKSQNLGGIFAPDTLTRLDQLRVLSLQNNSLTGPVPDLAGFTNLKTLFLDHNSFSGSFPPSLSSLYLLRTLDLSYNNLTGSLPAFLNTDLDRLYYLRLEWNRFTGPVPALNQSNLQTFNVSGNNLTGAIPVTPTLLRFGASSFSWNPFLCGEIVNKECNDTTPFFGTTEAHGAPPPAKALGQSSAEDIQGVELTQPSHNKHRRTAVIIGFSSGVFFLICSLLCFAMAVKKQRTPQTRKTVNSAGPTVTEETAAAVVEIEEELEQKVKKAQGIQVVKSGSLMFCAGEPQLYSLDQLMRASAELLGKGTIGKTYKAVLDIRLIASVKRLDAGKLGGTSREVFERHLESVGALRHPNLVPLRAYFQAKDERLLVYDYQPNGSVFSLVHGKSTRARPLHWTSCLKIAEDVAQGLSYIHQAWKLVHGNLKSSNVLLGSNFEACLTDYCLSVLATPTPTSEADPDSTAYKAPETRTNSSNDHDHYRQRRQPTPKSDVYAFGVLLVELLTGKPPSQHLVLAPDDTMKWVRSLREDDCVDGHDKMAMLLEVAIACSSTSPEQRPTMWQNATMNHTDTEMMETAAPSNTGQGDVVRDLLTLSRQLLNQGKPSQALQAVVMAMRTRGGEEAVFQSLHRARELYRSRLQESAAADQLASLFAECAIAEAHPWKTEPEAAGNVGGPSVGPGPDDQGSSILAETGRMQVVLDAFSDGSSFICLQCGGLVSNHRKDEHYTYWCCQT</sequence>
<dbReference type="Gene3D" id="3.80.10.10">
    <property type="entry name" value="Ribonuclease Inhibitor"/>
    <property type="match status" value="3"/>
</dbReference>
<dbReference type="Proteomes" id="UP000290289">
    <property type="component" value="Chromosome 15"/>
</dbReference>
<feature type="domain" description="Protein kinase" evidence="14">
    <location>
        <begin position="810"/>
        <end position="1082"/>
    </location>
</feature>
<keyword evidence="4" id="KW-0433">Leucine-rich repeat</keyword>
<name>A0A498HTB0_MALDO</name>
<feature type="chain" id="PRO_5019805095" description="Protein kinase domain-containing protein" evidence="13">
    <location>
        <begin position="31"/>
        <end position="1245"/>
    </location>
</feature>
<evidence type="ECO:0000259" key="14">
    <source>
        <dbReference type="PROSITE" id="PS50011"/>
    </source>
</evidence>
<keyword evidence="5 12" id="KW-0812">Transmembrane</keyword>
<feature type="region of interest" description="Disordered" evidence="11">
    <location>
        <begin position="1177"/>
        <end position="1199"/>
    </location>
</feature>
<evidence type="ECO:0000256" key="8">
    <source>
        <dbReference type="ARBA" id="ARBA00022989"/>
    </source>
</evidence>
<dbReference type="InterPro" id="IPR046959">
    <property type="entry name" value="PRK1-6/SRF4-like"/>
</dbReference>
<dbReference type="InterPro" id="IPR000719">
    <property type="entry name" value="Prot_kinase_dom"/>
</dbReference>
<dbReference type="Pfam" id="PF25017">
    <property type="entry name" value="zf-C2HC_3"/>
    <property type="match status" value="1"/>
</dbReference>
<evidence type="ECO:0000256" key="11">
    <source>
        <dbReference type="SAM" id="MobiDB-lite"/>
    </source>
</evidence>
<evidence type="ECO:0000256" key="7">
    <source>
        <dbReference type="ARBA" id="ARBA00022737"/>
    </source>
</evidence>
<dbReference type="PANTHER" id="PTHR48007">
    <property type="entry name" value="LEUCINE-RICH REPEAT RECEPTOR-LIKE PROTEIN KINASE PXC1"/>
    <property type="match status" value="1"/>
</dbReference>
<evidence type="ECO:0000313" key="16">
    <source>
        <dbReference type="Proteomes" id="UP000290289"/>
    </source>
</evidence>